<keyword evidence="12" id="KW-1185">Reference proteome</keyword>
<reference evidence="11 12" key="1">
    <citation type="submission" date="2018-11" db="EMBL/GenBank/DDBJ databases">
        <authorList>
            <person name="Li F."/>
        </authorList>
    </citation>
    <scope>NUCLEOTIDE SEQUENCE [LARGE SCALE GENOMIC DNA]</scope>
    <source>
        <strain evidence="11 12">Gsoil 818</strain>
    </source>
</reference>
<evidence type="ECO:0000256" key="3">
    <source>
        <dbReference type="ARBA" id="ARBA00022676"/>
    </source>
</evidence>
<evidence type="ECO:0000256" key="2">
    <source>
        <dbReference type="ARBA" id="ARBA00022475"/>
    </source>
</evidence>
<feature type="transmembrane region" description="Helical" evidence="9">
    <location>
        <begin position="182"/>
        <end position="212"/>
    </location>
</feature>
<evidence type="ECO:0000256" key="9">
    <source>
        <dbReference type="SAM" id="Phobius"/>
    </source>
</evidence>
<feature type="transmembrane region" description="Helical" evidence="9">
    <location>
        <begin position="347"/>
        <end position="367"/>
    </location>
</feature>
<feature type="transmembrane region" description="Helical" evidence="9">
    <location>
        <begin position="270"/>
        <end position="292"/>
    </location>
</feature>
<dbReference type="GO" id="GO:0016763">
    <property type="term" value="F:pentosyltransferase activity"/>
    <property type="evidence" value="ECO:0007669"/>
    <property type="project" value="TreeGrafter"/>
</dbReference>
<evidence type="ECO:0000256" key="7">
    <source>
        <dbReference type="ARBA" id="ARBA00023136"/>
    </source>
</evidence>
<feature type="domain" description="Glycosyltransferase RgtA/B/C/D-like" evidence="10">
    <location>
        <begin position="82"/>
        <end position="242"/>
    </location>
</feature>
<proteinExistence type="predicted"/>
<evidence type="ECO:0000256" key="5">
    <source>
        <dbReference type="ARBA" id="ARBA00022692"/>
    </source>
</evidence>
<dbReference type="InterPro" id="IPR038731">
    <property type="entry name" value="RgtA/B/C-like"/>
</dbReference>
<gene>
    <name evidence="11" type="ORF">EFL26_16790</name>
</gene>
<dbReference type="InterPro" id="IPR050297">
    <property type="entry name" value="LipidA_mod_glycosyltrf_83"/>
</dbReference>
<feature type="transmembrane region" description="Helical" evidence="9">
    <location>
        <begin position="299"/>
        <end position="316"/>
    </location>
</feature>
<feature type="region of interest" description="Disordered" evidence="8">
    <location>
        <begin position="12"/>
        <end position="33"/>
    </location>
</feature>
<comment type="caution">
    <text evidence="11">The sequence shown here is derived from an EMBL/GenBank/DDBJ whole genome shotgun (WGS) entry which is preliminary data.</text>
</comment>
<evidence type="ECO:0000313" key="12">
    <source>
        <dbReference type="Proteomes" id="UP000279994"/>
    </source>
</evidence>
<keyword evidence="6 9" id="KW-1133">Transmembrane helix</keyword>
<feature type="transmembrane region" description="Helical" evidence="9">
    <location>
        <begin position="322"/>
        <end position="340"/>
    </location>
</feature>
<dbReference type="Pfam" id="PF13231">
    <property type="entry name" value="PMT_2"/>
    <property type="match status" value="1"/>
</dbReference>
<keyword evidence="3" id="KW-0328">Glycosyltransferase</keyword>
<dbReference type="EMBL" id="RJSF01000043">
    <property type="protein sequence ID" value="RNM13081.1"/>
    <property type="molecule type" value="Genomic_DNA"/>
</dbReference>
<dbReference type="GO" id="GO:0005886">
    <property type="term" value="C:plasma membrane"/>
    <property type="evidence" value="ECO:0007669"/>
    <property type="project" value="UniProtKB-SubCell"/>
</dbReference>
<feature type="transmembrane region" description="Helical" evidence="9">
    <location>
        <begin position="224"/>
        <end position="242"/>
    </location>
</feature>
<dbReference type="Proteomes" id="UP000279994">
    <property type="component" value="Unassembled WGS sequence"/>
</dbReference>
<accession>A0A3N0GKX4</accession>
<comment type="subcellular location">
    <subcellularLocation>
        <location evidence="1">Cell membrane</location>
        <topology evidence="1">Multi-pass membrane protein</topology>
    </subcellularLocation>
</comment>
<dbReference type="PANTHER" id="PTHR33908:SF11">
    <property type="entry name" value="MEMBRANE PROTEIN"/>
    <property type="match status" value="1"/>
</dbReference>
<feature type="compositionally biased region" description="Low complexity" evidence="8">
    <location>
        <begin position="12"/>
        <end position="32"/>
    </location>
</feature>
<dbReference type="AlphaFoldDB" id="A0A3N0GKX4"/>
<feature type="transmembrane region" description="Helical" evidence="9">
    <location>
        <begin position="135"/>
        <end position="162"/>
    </location>
</feature>
<evidence type="ECO:0000313" key="11">
    <source>
        <dbReference type="EMBL" id="RNM13081.1"/>
    </source>
</evidence>
<evidence type="ECO:0000256" key="8">
    <source>
        <dbReference type="SAM" id="MobiDB-lite"/>
    </source>
</evidence>
<dbReference type="GO" id="GO:0009103">
    <property type="term" value="P:lipopolysaccharide biosynthetic process"/>
    <property type="evidence" value="ECO:0007669"/>
    <property type="project" value="UniProtKB-ARBA"/>
</dbReference>
<name>A0A3N0GKX4_9ACTN</name>
<evidence type="ECO:0000259" key="10">
    <source>
        <dbReference type="Pfam" id="PF13231"/>
    </source>
</evidence>
<evidence type="ECO:0000256" key="6">
    <source>
        <dbReference type="ARBA" id="ARBA00022989"/>
    </source>
</evidence>
<keyword evidence="5 9" id="KW-0812">Transmembrane</keyword>
<sequence length="508" mass="53787">MVPALERRVVAVTDTSADDSAPSGSSPARPGRWQGLVRTRPELVVAATGGLLMLLTSGRYGYHRDELYFLEAGRHLAWGYPDQPPLVPAAARLMSLLLPDSPMTLRLPSTLIAATVVALSGAMARRLGAAPAGQVLAAVTTGICGFVLGMGHLLSTSTFDLIGWTLLTYLLLRLLQGGGARLWLYAGVVAGITLQANVLVGFLLAGFVAGVLVAGPRTLLRSPWPWIAAVLALLVGLPYLVWQGAHGWPQLDVARGIARGDSGSSASRVAFLPLLLLEVGPWLVPVWLFGLVRLGRDRVLRCFAVAFVLLLVVFVLTGGKPYYLAGLFPLLFAAGAQPFLDRVGRPWVVAAVLVLSTPALVFTLPLLPVSAVDPVIAVNYDAGETIGWPRFTRQVADAYAGLPPGTAIVTSNYGQAGAIDRYGGPLGLPSAYSGHNGYAAWGHPPGKTPALVIGEDPALLADSCTDLRTLGRISSPSDVDNDENGTVLRWCVPARSWRELWPSFTHLG</sequence>
<keyword evidence="7 9" id="KW-0472">Membrane</keyword>
<keyword evidence="4" id="KW-0808">Transferase</keyword>
<evidence type="ECO:0000256" key="1">
    <source>
        <dbReference type="ARBA" id="ARBA00004651"/>
    </source>
</evidence>
<organism evidence="11 12">
    <name type="scientific">Nocardioides pocheonensis</name>
    <dbReference type="NCBI Taxonomy" id="661485"/>
    <lineage>
        <taxon>Bacteria</taxon>
        <taxon>Bacillati</taxon>
        <taxon>Actinomycetota</taxon>
        <taxon>Actinomycetes</taxon>
        <taxon>Propionibacteriales</taxon>
        <taxon>Nocardioidaceae</taxon>
        <taxon>Nocardioides</taxon>
    </lineage>
</organism>
<dbReference type="PANTHER" id="PTHR33908">
    <property type="entry name" value="MANNOSYLTRANSFERASE YKCB-RELATED"/>
    <property type="match status" value="1"/>
</dbReference>
<keyword evidence="2" id="KW-1003">Cell membrane</keyword>
<evidence type="ECO:0000256" key="4">
    <source>
        <dbReference type="ARBA" id="ARBA00022679"/>
    </source>
</evidence>
<protein>
    <recommendedName>
        <fullName evidence="10">Glycosyltransferase RgtA/B/C/D-like domain-containing protein</fullName>
    </recommendedName>
</protein>